<dbReference type="GO" id="GO:0005634">
    <property type="term" value="C:nucleus"/>
    <property type="evidence" value="ECO:0007669"/>
    <property type="project" value="UniProtKB-SubCell"/>
</dbReference>
<evidence type="ECO:0000256" key="5">
    <source>
        <dbReference type="ARBA" id="ARBA00023125"/>
    </source>
</evidence>
<dbReference type="GO" id="GO:0000981">
    <property type="term" value="F:DNA-binding transcription factor activity, RNA polymerase II-specific"/>
    <property type="evidence" value="ECO:0007669"/>
    <property type="project" value="InterPro"/>
</dbReference>
<dbReference type="CDD" id="cd00067">
    <property type="entry name" value="GAL4"/>
    <property type="match status" value="1"/>
</dbReference>
<keyword evidence="11" id="KW-1185">Reference proteome</keyword>
<keyword evidence="2" id="KW-0479">Metal-binding</keyword>
<feature type="region of interest" description="Disordered" evidence="8">
    <location>
        <begin position="1"/>
        <end position="20"/>
    </location>
</feature>
<proteinExistence type="predicted"/>
<dbReference type="InterPro" id="IPR036864">
    <property type="entry name" value="Zn2-C6_fun-type_DNA-bd_sf"/>
</dbReference>
<feature type="domain" description="Zn(2)-C6 fungal-type" evidence="9">
    <location>
        <begin position="23"/>
        <end position="52"/>
    </location>
</feature>
<feature type="non-terminal residue" evidence="10">
    <location>
        <position position="123"/>
    </location>
</feature>
<dbReference type="SUPFAM" id="SSF57701">
    <property type="entry name" value="Zn2/Cys6 DNA-binding domain"/>
    <property type="match status" value="1"/>
</dbReference>
<dbReference type="STRING" id="1043004.A0A074X095"/>
<dbReference type="GeneID" id="25412776"/>
<evidence type="ECO:0000256" key="7">
    <source>
        <dbReference type="ARBA" id="ARBA00023242"/>
    </source>
</evidence>
<dbReference type="AlphaFoldDB" id="A0A074X095"/>
<dbReference type="PANTHER" id="PTHR31313:SF81">
    <property type="entry name" value="TY1 ENHANCER ACTIVATOR"/>
    <property type="match status" value="1"/>
</dbReference>
<evidence type="ECO:0000259" key="9">
    <source>
        <dbReference type="PROSITE" id="PS50048"/>
    </source>
</evidence>
<dbReference type="Gene3D" id="4.10.240.10">
    <property type="entry name" value="Zn(2)-C6 fungal-type DNA-binding domain"/>
    <property type="match status" value="1"/>
</dbReference>
<evidence type="ECO:0000256" key="4">
    <source>
        <dbReference type="ARBA" id="ARBA00023015"/>
    </source>
</evidence>
<keyword evidence="3" id="KW-0862">Zinc</keyword>
<dbReference type="InterPro" id="IPR051615">
    <property type="entry name" value="Transcr_Regulatory_Elem"/>
</dbReference>
<evidence type="ECO:0000256" key="3">
    <source>
        <dbReference type="ARBA" id="ARBA00022833"/>
    </source>
</evidence>
<organism evidence="10 11">
    <name type="scientific">Aureobasidium namibiae CBS 147.97</name>
    <dbReference type="NCBI Taxonomy" id="1043004"/>
    <lineage>
        <taxon>Eukaryota</taxon>
        <taxon>Fungi</taxon>
        <taxon>Dikarya</taxon>
        <taxon>Ascomycota</taxon>
        <taxon>Pezizomycotina</taxon>
        <taxon>Dothideomycetes</taxon>
        <taxon>Dothideomycetidae</taxon>
        <taxon>Dothideales</taxon>
        <taxon>Saccotheciaceae</taxon>
        <taxon>Aureobasidium</taxon>
    </lineage>
</organism>
<dbReference type="SMART" id="SM00066">
    <property type="entry name" value="GAL4"/>
    <property type="match status" value="1"/>
</dbReference>
<dbReference type="Pfam" id="PF00172">
    <property type="entry name" value="Zn_clus"/>
    <property type="match status" value="1"/>
</dbReference>
<sequence length="123" mass="13992">MSTIQEQPSRRKDAKTRSRASKACARCRIKKAKCTGGSPCSNCQASDAICHFREIKWSRGKMFPAHHVHELEVQQHKLEAAIRIMYFRLLAASSWPAPRLMEHDNKPLIHDVLRALGLLETSD</sequence>
<dbReference type="Proteomes" id="UP000027730">
    <property type="component" value="Unassembled WGS sequence"/>
</dbReference>
<dbReference type="EMBL" id="KL584741">
    <property type="protein sequence ID" value="KEQ68071.1"/>
    <property type="molecule type" value="Genomic_DNA"/>
</dbReference>
<evidence type="ECO:0000256" key="6">
    <source>
        <dbReference type="ARBA" id="ARBA00023163"/>
    </source>
</evidence>
<evidence type="ECO:0000256" key="2">
    <source>
        <dbReference type="ARBA" id="ARBA00022723"/>
    </source>
</evidence>
<dbReference type="GO" id="GO:0003677">
    <property type="term" value="F:DNA binding"/>
    <property type="evidence" value="ECO:0007669"/>
    <property type="project" value="UniProtKB-KW"/>
</dbReference>
<dbReference type="RefSeq" id="XP_013422254.1">
    <property type="nucleotide sequence ID" value="XM_013566800.1"/>
</dbReference>
<keyword evidence="5" id="KW-0238">DNA-binding</keyword>
<evidence type="ECO:0000256" key="1">
    <source>
        <dbReference type="ARBA" id="ARBA00004123"/>
    </source>
</evidence>
<comment type="subcellular location">
    <subcellularLocation>
        <location evidence="1">Nucleus</location>
    </subcellularLocation>
</comment>
<dbReference type="OrthoDB" id="4151048at2759"/>
<evidence type="ECO:0000256" key="8">
    <source>
        <dbReference type="SAM" id="MobiDB-lite"/>
    </source>
</evidence>
<gene>
    <name evidence="10" type="ORF">M436DRAFT_59215</name>
</gene>
<dbReference type="PROSITE" id="PS50048">
    <property type="entry name" value="ZN2_CY6_FUNGAL_2"/>
    <property type="match status" value="1"/>
</dbReference>
<dbReference type="HOGENOM" id="CLU_133350_0_0_1"/>
<dbReference type="InterPro" id="IPR001138">
    <property type="entry name" value="Zn2Cys6_DnaBD"/>
</dbReference>
<dbReference type="GO" id="GO:0008270">
    <property type="term" value="F:zinc ion binding"/>
    <property type="evidence" value="ECO:0007669"/>
    <property type="project" value="InterPro"/>
</dbReference>
<protein>
    <recommendedName>
        <fullName evidence="9">Zn(2)-C6 fungal-type domain-containing protein</fullName>
    </recommendedName>
</protein>
<keyword evidence="4" id="KW-0805">Transcription regulation</keyword>
<reference evidence="10 11" key="1">
    <citation type="journal article" date="2014" name="BMC Genomics">
        <title>Genome sequencing of four Aureobasidium pullulans varieties: biotechnological potential, stress tolerance, and description of new species.</title>
        <authorList>
            <person name="Gostin Ar C."/>
            <person name="Ohm R.A."/>
            <person name="Kogej T."/>
            <person name="Sonjak S."/>
            <person name="Turk M."/>
            <person name="Zajc J."/>
            <person name="Zalar P."/>
            <person name="Grube M."/>
            <person name="Sun H."/>
            <person name="Han J."/>
            <person name="Sharma A."/>
            <person name="Chiniquy J."/>
            <person name="Ngan C.Y."/>
            <person name="Lipzen A."/>
            <person name="Barry K."/>
            <person name="Grigoriev I.V."/>
            <person name="Gunde-Cimerman N."/>
        </authorList>
    </citation>
    <scope>NUCLEOTIDE SEQUENCE [LARGE SCALE GENOMIC DNA]</scope>
    <source>
        <strain evidence="10 11">CBS 147.97</strain>
    </source>
</reference>
<evidence type="ECO:0000313" key="10">
    <source>
        <dbReference type="EMBL" id="KEQ68071.1"/>
    </source>
</evidence>
<keyword evidence="6" id="KW-0804">Transcription</keyword>
<accession>A0A074X095</accession>
<keyword evidence="7" id="KW-0539">Nucleus</keyword>
<dbReference type="PROSITE" id="PS00463">
    <property type="entry name" value="ZN2_CY6_FUNGAL_1"/>
    <property type="match status" value="1"/>
</dbReference>
<evidence type="ECO:0000313" key="11">
    <source>
        <dbReference type="Proteomes" id="UP000027730"/>
    </source>
</evidence>
<dbReference type="PANTHER" id="PTHR31313">
    <property type="entry name" value="TY1 ENHANCER ACTIVATOR"/>
    <property type="match status" value="1"/>
</dbReference>
<name>A0A074X095_9PEZI</name>